<gene>
    <name evidence="1" type="ORF">AN217_09825</name>
</gene>
<accession>A0A1E7KB24</accession>
<reference evidence="1 2" key="1">
    <citation type="journal article" date="2016" name="Front. Microbiol.">
        <title>Comparative Genomics Analysis of Streptomyces Species Reveals Their Adaptation to the Marine Environment and Their Diversity at the Genomic Level.</title>
        <authorList>
            <person name="Tian X."/>
            <person name="Zhang Z."/>
            <person name="Yang T."/>
            <person name="Chen M."/>
            <person name="Li J."/>
            <person name="Chen F."/>
            <person name="Yang J."/>
            <person name="Li W."/>
            <person name="Zhang B."/>
            <person name="Zhang Z."/>
            <person name="Wu J."/>
            <person name="Zhang C."/>
            <person name="Long L."/>
            <person name="Xiao J."/>
        </authorList>
    </citation>
    <scope>NUCLEOTIDE SEQUENCE [LARGE SCALE GENOMIC DNA]</scope>
    <source>
        <strain evidence="1 2">SCSIO M10379</strain>
    </source>
</reference>
<evidence type="ECO:0000313" key="2">
    <source>
        <dbReference type="Proteomes" id="UP000175829"/>
    </source>
</evidence>
<comment type="caution">
    <text evidence="1">The sequence shown here is derived from an EMBL/GenBank/DDBJ whole genome shotgun (WGS) entry which is preliminary data.</text>
</comment>
<proteinExistence type="predicted"/>
<dbReference type="RefSeq" id="WP_026004780.1">
    <property type="nucleotide sequence ID" value="NZ_LJGV01000022.1"/>
</dbReference>
<dbReference type="AlphaFoldDB" id="A0A1E7KB24"/>
<protein>
    <submittedName>
        <fullName evidence="1">Uncharacterized protein</fullName>
    </submittedName>
</protein>
<dbReference type="PATRIC" id="fig|943816.4.peg.1371"/>
<dbReference type="Proteomes" id="UP000175829">
    <property type="component" value="Unassembled WGS sequence"/>
</dbReference>
<sequence>MPKTALFPPGYAEHESMEQLLGDCARMAPHWTVPPAGARERHRAPLPVLHGVRVPVRSARLLEGMSEYGD</sequence>
<evidence type="ECO:0000313" key="1">
    <source>
        <dbReference type="EMBL" id="OEV01121.1"/>
    </source>
</evidence>
<dbReference type="EMBL" id="LJGV01000022">
    <property type="protein sequence ID" value="OEV01121.1"/>
    <property type="molecule type" value="Genomic_DNA"/>
</dbReference>
<name>A0A1E7KB24_9ACTN</name>
<organism evidence="1 2">
    <name type="scientific">Streptomyces qinglanensis</name>
    <dbReference type="NCBI Taxonomy" id="943816"/>
    <lineage>
        <taxon>Bacteria</taxon>
        <taxon>Bacillati</taxon>
        <taxon>Actinomycetota</taxon>
        <taxon>Actinomycetes</taxon>
        <taxon>Kitasatosporales</taxon>
        <taxon>Streptomycetaceae</taxon>
        <taxon>Streptomyces</taxon>
    </lineage>
</organism>